<keyword evidence="5" id="KW-1185">Reference proteome</keyword>
<feature type="compositionally biased region" description="Acidic residues" evidence="2">
    <location>
        <begin position="24"/>
        <end position="39"/>
    </location>
</feature>
<comment type="caution">
    <text evidence="4">The sequence shown here is derived from an EMBL/GenBank/DDBJ whole genome shotgun (WGS) entry which is preliminary data.</text>
</comment>
<dbReference type="GO" id="GO:0043111">
    <property type="term" value="P:replication fork arrest"/>
    <property type="evidence" value="ECO:0007669"/>
    <property type="project" value="TreeGrafter"/>
</dbReference>
<sequence>MRTRQGGSHASTRPAREDNVPENVVEEYEEGGAEAEEEEMESVATAEQEFDFKVFVNKFCKGDVLKAYVLLLADFQKNSTHTNHCIIKMLHRISIDLGYMGMVFQASLFRVFQKILLSPLAKAARYKEIVKFGHFVIGKFVQCAENNKKIFMEMLFWKGGKESVECVDGYGSYDSKGPSSWTEDQETEVRSLYEEYSQLEDNEKDIAECIMERLSDGSKTRGQIIRELKKQNLIGSAKELKRKQPGRKHAGPWTEEDEEELTNMFQEFKSSADPLGNIMSAMTVHRSKQRVIEKLLGLGLVNDRSELYKKRGKKSKKDDSDSDSGDGYEEDGGFVVSQRNVDTSDSSSDEGENSDSNVSDKEMDSDKENDSTPQDSPDMTAVMQNLIQKGYSSQIQWIQRALKRVLESRTSEVSVPIVPLSEENETAMEDQMFLSFLQQIGISPPSNAQEAFWRIPAELNGQELQEVIDGITINDNGEAINAHMIKAKSLRRRKRKRIKRKIKRGKIRKRRSMMRFRKMKVERRETEEVKEKNDMLKALAEKRKTKRGGERRKAKMQSEQSDEENEEIVPLENDENVQ</sequence>
<feature type="compositionally biased region" description="Basic residues" evidence="2">
    <location>
        <begin position="240"/>
        <end position="250"/>
    </location>
</feature>
<feature type="region of interest" description="Disordered" evidence="2">
    <location>
        <begin position="309"/>
        <end position="378"/>
    </location>
</feature>
<evidence type="ECO:0000313" key="4">
    <source>
        <dbReference type="EMBL" id="CAG2251184.1"/>
    </source>
</evidence>
<feature type="domain" description="Timeless C-terminal" evidence="3">
    <location>
        <begin position="384"/>
        <end position="464"/>
    </location>
</feature>
<feature type="compositionally biased region" description="Acidic residues" evidence="2">
    <location>
        <begin position="560"/>
        <end position="578"/>
    </location>
</feature>
<dbReference type="PANTHER" id="PTHR22940">
    <property type="entry name" value="TIMEOUT/TIMELESS-2"/>
    <property type="match status" value="1"/>
</dbReference>
<dbReference type="GO" id="GO:0031298">
    <property type="term" value="C:replication fork protection complex"/>
    <property type="evidence" value="ECO:0007669"/>
    <property type="project" value="TreeGrafter"/>
</dbReference>
<dbReference type="Pfam" id="PF05029">
    <property type="entry name" value="TIMELESS_C"/>
    <property type="match status" value="1"/>
</dbReference>
<gene>
    <name evidence="4" type="ORF">MEDL_62873</name>
</gene>
<dbReference type="Pfam" id="PF26019">
    <property type="entry name" value="HTH_TIMELESS"/>
    <property type="match status" value="2"/>
</dbReference>
<organism evidence="4 5">
    <name type="scientific">Mytilus edulis</name>
    <name type="common">Blue mussel</name>
    <dbReference type="NCBI Taxonomy" id="6550"/>
    <lineage>
        <taxon>Eukaryota</taxon>
        <taxon>Metazoa</taxon>
        <taxon>Spiralia</taxon>
        <taxon>Lophotrochozoa</taxon>
        <taxon>Mollusca</taxon>
        <taxon>Bivalvia</taxon>
        <taxon>Autobranchia</taxon>
        <taxon>Pteriomorphia</taxon>
        <taxon>Mytilida</taxon>
        <taxon>Mytiloidea</taxon>
        <taxon>Mytilidae</taxon>
        <taxon>Mytilinae</taxon>
        <taxon>Mytilus</taxon>
    </lineage>
</organism>
<feature type="region of interest" description="Disordered" evidence="2">
    <location>
        <begin position="1"/>
        <end position="39"/>
    </location>
</feature>
<proteinExistence type="inferred from homology"/>
<evidence type="ECO:0000259" key="3">
    <source>
        <dbReference type="Pfam" id="PF05029"/>
    </source>
</evidence>
<evidence type="ECO:0000256" key="2">
    <source>
        <dbReference type="SAM" id="MobiDB-lite"/>
    </source>
</evidence>
<protein>
    <submittedName>
        <fullName evidence="4">TIMELESS</fullName>
    </submittedName>
</protein>
<feature type="region of interest" description="Disordered" evidence="2">
    <location>
        <begin position="236"/>
        <end position="258"/>
    </location>
</feature>
<dbReference type="InterPro" id="IPR044998">
    <property type="entry name" value="Timeless"/>
</dbReference>
<evidence type="ECO:0000313" key="5">
    <source>
        <dbReference type="Proteomes" id="UP000683360"/>
    </source>
</evidence>
<dbReference type="OrthoDB" id="310853at2759"/>
<dbReference type="Proteomes" id="UP000683360">
    <property type="component" value="Unassembled WGS sequence"/>
</dbReference>
<dbReference type="GO" id="GO:0003677">
    <property type="term" value="F:DNA binding"/>
    <property type="evidence" value="ECO:0007669"/>
    <property type="project" value="TreeGrafter"/>
</dbReference>
<dbReference type="InterPro" id="IPR007725">
    <property type="entry name" value="TIMELESS_C"/>
</dbReference>
<dbReference type="EMBL" id="CAJPWZ010003078">
    <property type="protein sequence ID" value="CAG2251184.1"/>
    <property type="molecule type" value="Genomic_DNA"/>
</dbReference>
<dbReference type="GO" id="GO:0006281">
    <property type="term" value="P:DNA repair"/>
    <property type="evidence" value="ECO:0007669"/>
    <property type="project" value="TreeGrafter"/>
</dbReference>
<feature type="compositionally biased region" description="Acidic residues" evidence="2">
    <location>
        <begin position="320"/>
        <end position="332"/>
    </location>
</feature>
<dbReference type="PANTHER" id="PTHR22940:SF4">
    <property type="entry name" value="PROTEIN TIMELESS HOMOLOG"/>
    <property type="match status" value="1"/>
</dbReference>
<accession>A0A8S3V4A3</accession>
<dbReference type="GO" id="GO:0000076">
    <property type="term" value="P:DNA replication checkpoint signaling"/>
    <property type="evidence" value="ECO:0007669"/>
    <property type="project" value="TreeGrafter"/>
</dbReference>
<comment type="similarity">
    <text evidence="1">Belongs to the timeless family.</text>
</comment>
<feature type="compositionally biased region" description="Basic residues" evidence="2">
    <location>
        <begin position="543"/>
        <end position="555"/>
    </location>
</feature>
<feature type="region of interest" description="Disordered" evidence="2">
    <location>
        <begin position="540"/>
        <end position="578"/>
    </location>
</feature>
<dbReference type="AlphaFoldDB" id="A0A8S3V4A3"/>
<evidence type="ECO:0000256" key="1">
    <source>
        <dbReference type="ARBA" id="ARBA00008174"/>
    </source>
</evidence>
<feature type="compositionally biased region" description="Basic and acidic residues" evidence="2">
    <location>
        <begin position="358"/>
        <end position="370"/>
    </location>
</feature>
<feature type="compositionally biased region" description="Polar residues" evidence="2">
    <location>
        <begin position="1"/>
        <end position="11"/>
    </location>
</feature>
<reference evidence="4" key="1">
    <citation type="submission" date="2021-03" db="EMBL/GenBank/DDBJ databases">
        <authorList>
            <person name="Bekaert M."/>
        </authorList>
    </citation>
    <scope>NUCLEOTIDE SEQUENCE</scope>
</reference>
<name>A0A8S3V4A3_MYTED</name>